<dbReference type="Proteomes" id="UP000304947">
    <property type="component" value="Unassembled WGS sequence"/>
</dbReference>
<evidence type="ECO:0000256" key="1">
    <source>
        <dbReference type="SAM" id="MobiDB-lite"/>
    </source>
</evidence>
<sequence>MGYRWPGRLRTSATFGLLSSPRHLDRFFYRHTGLYRKRQAQVGRRGHRTLSRSPHHLGRPEEGPSRRPRSTRGNAKTKPKVHHQQGWRRHEGTHRSTKVSGMQQSDR</sequence>
<feature type="compositionally biased region" description="Basic residues" evidence="1">
    <location>
        <begin position="35"/>
        <end position="57"/>
    </location>
</feature>
<feature type="compositionally biased region" description="Polar residues" evidence="1">
    <location>
        <begin position="98"/>
        <end position="107"/>
    </location>
</feature>
<protein>
    <submittedName>
        <fullName evidence="2">Uncharacterized protein</fullName>
    </submittedName>
</protein>
<feature type="compositionally biased region" description="Basic residues" evidence="1">
    <location>
        <begin position="66"/>
        <end position="87"/>
    </location>
</feature>
<accession>A0A4T0CB87</accession>
<comment type="caution">
    <text evidence="2">The sequence shown here is derived from an EMBL/GenBank/DDBJ whole genome shotgun (WGS) entry which is preliminary data.</text>
</comment>
<evidence type="ECO:0000313" key="3">
    <source>
        <dbReference type="Proteomes" id="UP000304947"/>
    </source>
</evidence>
<feature type="region of interest" description="Disordered" evidence="1">
    <location>
        <begin position="35"/>
        <end position="107"/>
    </location>
</feature>
<organism evidence="2 3">
    <name type="scientific">Aureobasidium pullulans</name>
    <name type="common">Black yeast</name>
    <name type="synonym">Pullularia pullulans</name>
    <dbReference type="NCBI Taxonomy" id="5580"/>
    <lineage>
        <taxon>Eukaryota</taxon>
        <taxon>Fungi</taxon>
        <taxon>Dikarya</taxon>
        <taxon>Ascomycota</taxon>
        <taxon>Pezizomycotina</taxon>
        <taxon>Dothideomycetes</taxon>
        <taxon>Dothideomycetidae</taxon>
        <taxon>Dothideales</taxon>
        <taxon>Saccotheciaceae</taxon>
        <taxon>Aureobasidium</taxon>
    </lineage>
</organism>
<gene>
    <name evidence="2" type="ORF">D6C83_05832</name>
</gene>
<evidence type="ECO:0000313" key="2">
    <source>
        <dbReference type="EMBL" id="TIA44883.1"/>
    </source>
</evidence>
<proteinExistence type="predicted"/>
<reference evidence="2 3" key="1">
    <citation type="submission" date="2018-10" db="EMBL/GenBank/DDBJ databases">
        <title>Fifty Aureobasidium pullulans genomes reveal a recombining polyextremotolerant generalist.</title>
        <authorList>
            <person name="Gostincar C."/>
            <person name="Turk M."/>
            <person name="Zajc J."/>
            <person name="Gunde-Cimerman N."/>
        </authorList>
    </citation>
    <scope>NUCLEOTIDE SEQUENCE [LARGE SCALE GENOMIC DNA]</scope>
    <source>
        <strain evidence="2 3">EXF-3380</strain>
    </source>
</reference>
<dbReference type="EMBL" id="QZBU01001990">
    <property type="protein sequence ID" value="TIA44883.1"/>
    <property type="molecule type" value="Genomic_DNA"/>
</dbReference>
<dbReference type="AlphaFoldDB" id="A0A4T0CB87"/>
<name>A0A4T0CB87_AURPU</name>